<evidence type="ECO:0000313" key="2">
    <source>
        <dbReference type="EMBL" id="MEK8130008.1"/>
    </source>
</evidence>
<dbReference type="Pfam" id="PF00561">
    <property type="entry name" value="Abhydrolase_1"/>
    <property type="match status" value="1"/>
</dbReference>
<dbReference type="PRINTS" id="PR00111">
    <property type="entry name" value="ABHYDROLASE"/>
</dbReference>
<dbReference type="Proteomes" id="UP001469365">
    <property type="component" value="Unassembled WGS sequence"/>
</dbReference>
<comment type="caution">
    <text evidence="2">The sequence shown here is derived from an EMBL/GenBank/DDBJ whole genome shotgun (WGS) entry which is preliminary data.</text>
</comment>
<sequence>MERNIQRYTTRDGYNVEYSIVGQGEPVLIMHGGHSNCQEELGYRELMENGYAVITPSRPGYGTTSKELGADLIAACEAYLELLDELRIRQVHIIAISAGGPSGILFASRYPERVQSLILQSAVSGTWLTPEDKLYKSAQIMFRPSHEKYLWGIIRLINNLFPSFLFNSMIASFSQLNTKQVLLQINGEDRRQFRSMLNRQRSGHGFLIDLVLTGQDLTSVLSGIQCPTLLMHSIHDASVPMNQARIAAHRHIPNAQLCELDSWGHLIWLGEGATGMFQQLFAFLDTVKQQEISSVNQLETL</sequence>
<protein>
    <submittedName>
        <fullName evidence="2">Alpha/beta hydrolase</fullName>
    </submittedName>
</protein>
<name>A0ABU9DPL9_9BACL</name>
<dbReference type="GO" id="GO:0016787">
    <property type="term" value="F:hydrolase activity"/>
    <property type="evidence" value="ECO:0007669"/>
    <property type="project" value="UniProtKB-KW"/>
</dbReference>
<evidence type="ECO:0000313" key="3">
    <source>
        <dbReference type="Proteomes" id="UP001469365"/>
    </source>
</evidence>
<reference evidence="2 3" key="1">
    <citation type="submission" date="2024-04" db="EMBL/GenBank/DDBJ databases">
        <title>draft genome sequnece of Paenibacillus filicis.</title>
        <authorList>
            <person name="Kim D.-U."/>
        </authorList>
    </citation>
    <scope>NUCLEOTIDE SEQUENCE [LARGE SCALE GENOMIC DNA]</scope>
    <source>
        <strain evidence="2 3">KACC14197</strain>
    </source>
</reference>
<keyword evidence="2" id="KW-0378">Hydrolase</keyword>
<dbReference type="InterPro" id="IPR000073">
    <property type="entry name" value="AB_hydrolase_1"/>
</dbReference>
<accession>A0ABU9DPL9</accession>
<dbReference type="EMBL" id="JBBPCC010000012">
    <property type="protein sequence ID" value="MEK8130008.1"/>
    <property type="molecule type" value="Genomic_DNA"/>
</dbReference>
<proteinExistence type="predicted"/>
<keyword evidence="3" id="KW-1185">Reference proteome</keyword>
<dbReference type="InterPro" id="IPR029058">
    <property type="entry name" value="AB_hydrolase_fold"/>
</dbReference>
<dbReference type="Gene3D" id="3.40.50.1820">
    <property type="entry name" value="alpha/beta hydrolase"/>
    <property type="match status" value="1"/>
</dbReference>
<evidence type="ECO:0000259" key="1">
    <source>
        <dbReference type="Pfam" id="PF00561"/>
    </source>
</evidence>
<dbReference type="InterPro" id="IPR050471">
    <property type="entry name" value="AB_hydrolase"/>
</dbReference>
<dbReference type="SUPFAM" id="SSF53474">
    <property type="entry name" value="alpha/beta-Hydrolases"/>
    <property type="match status" value="1"/>
</dbReference>
<gene>
    <name evidence="2" type="ORF">WMW72_19060</name>
</gene>
<dbReference type="PANTHER" id="PTHR43433">
    <property type="entry name" value="HYDROLASE, ALPHA/BETA FOLD FAMILY PROTEIN"/>
    <property type="match status" value="1"/>
</dbReference>
<organism evidence="2 3">
    <name type="scientific">Paenibacillus filicis</name>
    <dbReference type="NCBI Taxonomy" id="669464"/>
    <lineage>
        <taxon>Bacteria</taxon>
        <taxon>Bacillati</taxon>
        <taxon>Bacillota</taxon>
        <taxon>Bacilli</taxon>
        <taxon>Bacillales</taxon>
        <taxon>Paenibacillaceae</taxon>
        <taxon>Paenibacillus</taxon>
    </lineage>
</organism>
<feature type="domain" description="AB hydrolase-1" evidence="1">
    <location>
        <begin position="26"/>
        <end position="267"/>
    </location>
</feature>
<dbReference type="PANTHER" id="PTHR43433:SF5">
    <property type="entry name" value="AB HYDROLASE-1 DOMAIN-CONTAINING PROTEIN"/>
    <property type="match status" value="1"/>
</dbReference>
<dbReference type="RefSeq" id="WP_341417135.1">
    <property type="nucleotide sequence ID" value="NZ_JBBPCC010000012.1"/>
</dbReference>